<feature type="domain" description="Transposase IS116/IS110/IS902 C-terminal" evidence="3">
    <location>
        <begin position="252"/>
        <end position="332"/>
    </location>
</feature>
<proteinExistence type="predicted"/>
<evidence type="ECO:0000313" key="5">
    <source>
        <dbReference type="Proteomes" id="UP000008888"/>
    </source>
</evidence>
<reference evidence="4 5" key="1">
    <citation type="journal article" date="2011" name="J. Bacteriol.">
        <title>Complete Genome Sequence of the Aerobic Marine Methanotroph Methylomonas methanica MC09.</title>
        <authorList>
            <person name="Boden R."/>
            <person name="Cunliffe M."/>
            <person name="Scanlan J."/>
            <person name="Moussard H."/>
            <person name="Kits K.D."/>
            <person name="Klotz M.G."/>
            <person name="Jetten M.S."/>
            <person name="Vuilleumier S."/>
            <person name="Han J."/>
            <person name="Peters L."/>
            <person name="Mikhailova N."/>
            <person name="Teshima H."/>
            <person name="Tapia R."/>
            <person name="Kyrpides N."/>
            <person name="Ivanova N."/>
            <person name="Pagani I."/>
            <person name="Cheng J.F."/>
            <person name="Goodwin L."/>
            <person name="Han C."/>
            <person name="Hauser L."/>
            <person name="Land M.L."/>
            <person name="Lapidus A."/>
            <person name="Lucas S."/>
            <person name="Pitluck S."/>
            <person name="Woyke T."/>
            <person name="Stein L."/>
            <person name="Murrell J.C."/>
        </authorList>
    </citation>
    <scope>NUCLEOTIDE SEQUENCE [LARGE SCALE GENOMIC DNA]</scope>
    <source>
        <strain evidence="4 5">MC09</strain>
    </source>
</reference>
<evidence type="ECO:0000259" key="3">
    <source>
        <dbReference type="Pfam" id="PF02371"/>
    </source>
</evidence>
<keyword evidence="5" id="KW-1185">Reference proteome</keyword>
<dbReference type="InterPro" id="IPR047650">
    <property type="entry name" value="Transpos_IS110"/>
</dbReference>
<dbReference type="PANTHER" id="PTHR33055">
    <property type="entry name" value="TRANSPOSASE FOR INSERTION SEQUENCE ELEMENT IS1111A"/>
    <property type="match status" value="1"/>
</dbReference>
<sequence>MEWSASLYRPAREGEDGHFEPRVEEVKQSMTNNDTSQKSASHEIKVLGVDLAKQSFHVYGVDEAGRKIVSKKLSRNQLTSFVAKLAPCLIGLEACGGAHHWVRVFTRFGHRVRMIAPQFVKPYVKSNKNDAVDAEAICEAVQRPNMRFVPAKSLEQQDIQSLHRVRSQWVARRTAQANQIRGLLLEYGLIVPQGIGHVRKAIPDMLEDGDNALTPVFRELLNELYEALVYLDQRIKAIEHKLTTISVQHEDCQRLLTIPGVGLLTATALLAAIGDVTVFKNGRELAAWLGLVPKQHSTGGKPTLLGISKRGDTYLRTLLIHGGRSVSRVAHQHQDARNRWIDSIKQRRGENISNVAVANKNARIAWALLTKKECYRAAA</sequence>
<protein>
    <submittedName>
        <fullName evidence="4">Transposase IS116/IS110/IS902 family protein</fullName>
    </submittedName>
</protein>
<reference key="2">
    <citation type="submission" date="2011-05" db="EMBL/GenBank/DDBJ databases">
        <title>Complete genome sequence of the aerobic marine methanotroph Methylomonas methanica MC09.</title>
        <authorList>
            <person name="Boden R."/>
            <person name="Cunliffe M."/>
            <person name="Scanlan J."/>
            <person name="Moussard H."/>
            <person name="Kits K.D."/>
            <person name="Klotz M."/>
            <person name="Jetten M."/>
            <person name="Vuilleumier S."/>
            <person name="Han J."/>
            <person name="Peters L."/>
            <person name="Mikhailova N."/>
            <person name="Teshima H."/>
            <person name="Tapia R."/>
            <person name="Kyrpides N."/>
            <person name="Ivanova N."/>
            <person name="Pagani I."/>
            <person name="Cheng J.-F."/>
            <person name="Goodwin L."/>
            <person name="Han C."/>
            <person name="Hauser L."/>
            <person name="Land M."/>
            <person name="Lapidus A."/>
            <person name="Lucas S."/>
            <person name="Pitluck S."/>
            <person name="Woyke T."/>
            <person name="Stein L.Y."/>
            <person name="Murrell C."/>
        </authorList>
    </citation>
    <scope>NUCLEOTIDE SEQUENCE</scope>
    <source>
        <strain>MC09</strain>
    </source>
</reference>
<name>F9ZWN7_METMM</name>
<dbReference type="GO" id="GO:0004803">
    <property type="term" value="F:transposase activity"/>
    <property type="evidence" value="ECO:0007669"/>
    <property type="project" value="InterPro"/>
</dbReference>
<dbReference type="Proteomes" id="UP000008888">
    <property type="component" value="Chromosome"/>
</dbReference>
<organism evidence="4 5">
    <name type="scientific">Methylomonas methanica (strain DSM 25384 / MC09)</name>
    <dbReference type="NCBI Taxonomy" id="857087"/>
    <lineage>
        <taxon>Bacteria</taxon>
        <taxon>Pseudomonadati</taxon>
        <taxon>Pseudomonadota</taxon>
        <taxon>Gammaproteobacteria</taxon>
        <taxon>Methylococcales</taxon>
        <taxon>Methylococcaceae</taxon>
        <taxon>Methylomonas</taxon>
    </lineage>
</organism>
<dbReference type="InterPro" id="IPR003346">
    <property type="entry name" value="Transposase_20"/>
</dbReference>
<dbReference type="eggNOG" id="COG3547">
    <property type="taxonomic scope" value="Bacteria"/>
</dbReference>
<dbReference type="Pfam" id="PF02371">
    <property type="entry name" value="Transposase_20"/>
    <property type="match status" value="1"/>
</dbReference>
<dbReference type="STRING" id="857087.Metme_2492"/>
<dbReference type="EMBL" id="CP002738">
    <property type="protein sequence ID" value="AEG00884.1"/>
    <property type="molecule type" value="Genomic_DNA"/>
</dbReference>
<gene>
    <name evidence="4" type="ordered locus">Metme_2492</name>
</gene>
<dbReference type="InterPro" id="IPR002525">
    <property type="entry name" value="Transp_IS110-like_N"/>
</dbReference>
<feature type="domain" description="Transposase IS110-like N-terminal" evidence="2">
    <location>
        <begin position="47"/>
        <end position="187"/>
    </location>
</feature>
<dbReference type="HOGENOM" id="CLU_036902_3_1_6"/>
<feature type="compositionally biased region" description="Basic and acidic residues" evidence="1">
    <location>
        <begin position="10"/>
        <end position="20"/>
    </location>
</feature>
<accession>F9ZWN7</accession>
<dbReference type="PANTHER" id="PTHR33055:SF3">
    <property type="entry name" value="PUTATIVE TRANSPOSASE FOR IS117-RELATED"/>
    <property type="match status" value="1"/>
</dbReference>
<evidence type="ECO:0000256" key="1">
    <source>
        <dbReference type="SAM" id="MobiDB-lite"/>
    </source>
</evidence>
<dbReference type="KEGG" id="mmt:Metme_2492"/>
<feature type="region of interest" description="Disordered" evidence="1">
    <location>
        <begin position="1"/>
        <end position="20"/>
    </location>
</feature>
<dbReference type="AlphaFoldDB" id="F9ZWN7"/>
<evidence type="ECO:0000259" key="2">
    <source>
        <dbReference type="Pfam" id="PF01548"/>
    </source>
</evidence>
<dbReference type="GO" id="GO:0003677">
    <property type="term" value="F:DNA binding"/>
    <property type="evidence" value="ECO:0007669"/>
    <property type="project" value="InterPro"/>
</dbReference>
<dbReference type="NCBIfam" id="NF033542">
    <property type="entry name" value="transpos_IS110"/>
    <property type="match status" value="1"/>
</dbReference>
<evidence type="ECO:0000313" key="4">
    <source>
        <dbReference type="EMBL" id="AEG00884.1"/>
    </source>
</evidence>
<dbReference type="GO" id="GO:0006313">
    <property type="term" value="P:DNA transposition"/>
    <property type="evidence" value="ECO:0007669"/>
    <property type="project" value="InterPro"/>
</dbReference>
<reference evidence="5" key="3">
    <citation type="submission" date="2011-05" db="EMBL/GenBank/DDBJ databases">
        <title>Complete sequence of Methylomonas methanica MC09.</title>
        <authorList>
            <consortium name="US DOE Joint Genome Institute"/>
            <person name="Lucas S."/>
            <person name="Han J."/>
            <person name="Lapidus A."/>
            <person name="Cheng J.-F."/>
            <person name="Goodwin L."/>
            <person name="Pitluck S."/>
            <person name="Peters L."/>
            <person name="Mikhailova N."/>
            <person name="Teshima H."/>
            <person name="Han C."/>
            <person name="Tapia R."/>
            <person name="Land M."/>
            <person name="Hauser L."/>
            <person name="Kyrpides N."/>
            <person name="Ivanova N."/>
            <person name="Pagani I."/>
            <person name="Stein L."/>
            <person name="Woyke T."/>
        </authorList>
    </citation>
    <scope>NUCLEOTIDE SEQUENCE [LARGE SCALE GENOMIC DNA]</scope>
    <source>
        <strain evidence="5">MC09</strain>
    </source>
</reference>
<dbReference type="Pfam" id="PF01548">
    <property type="entry name" value="DEDD_Tnp_IS110"/>
    <property type="match status" value="1"/>
</dbReference>